<comment type="caution">
    <text evidence="4">The sequence shown here is derived from an EMBL/GenBank/DDBJ whole genome shotgun (WGS) entry which is preliminary data.</text>
</comment>
<dbReference type="PANTHER" id="PTHR31088:SF6">
    <property type="entry name" value="PHAGE SHOCK PROTEIN A"/>
    <property type="match status" value="1"/>
</dbReference>
<keyword evidence="5" id="KW-1185">Reference proteome</keyword>
<keyword evidence="2" id="KW-0175">Coiled coil</keyword>
<feature type="compositionally biased region" description="Low complexity" evidence="3">
    <location>
        <begin position="190"/>
        <end position="201"/>
    </location>
</feature>
<accession>A0A433XC34</accession>
<reference evidence="4 5" key="1">
    <citation type="submission" date="2018-12" db="EMBL/GenBank/DDBJ databases">
        <authorList>
            <person name="Sun L."/>
            <person name="Chen Z."/>
        </authorList>
    </citation>
    <scope>NUCLEOTIDE SEQUENCE [LARGE SCALE GENOMIC DNA]</scope>
    <source>
        <strain evidence="4 5">3-5-3</strain>
    </source>
</reference>
<feature type="region of interest" description="Disordered" evidence="3">
    <location>
        <begin position="190"/>
        <end position="209"/>
    </location>
</feature>
<evidence type="ECO:0000256" key="2">
    <source>
        <dbReference type="SAM" id="Coils"/>
    </source>
</evidence>
<evidence type="ECO:0000256" key="1">
    <source>
        <dbReference type="ARBA" id="ARBA00043985"/>
    </source>
</evidence>
<dbReference type="EMBL" id="RZNX01000003">
    <property type="protein sequence ID" value="RUT31699.1"/>
    <property type="molecule type" value="Genomic_DNA"/>
</dbReference>
<evidence type="ECO:0000313" key="4">
    <source>
        <dbReference type="EMBL" id="RUT31699.1"/>
    </source>
</evidence>
<proteinExistence type="inferred from homology"/>
<feature type="coiled-coil region" evidence="2">
    <location>
        <begin position="102"/>
        <end position="150"/>
    </location>
</feature>
<dbReference type="Proteomes" id="UP000272464">
    <property type="component" value="Unassembled WGS sequence"/>
</dbReference>
<dbReference type="InterPro" id="IPR007157">
    <property type="entry name" value="PspA_VIPP1"/>
</dbReference>
<dbReference type="PANTHER" id="PTHR31088">
    <property type="entry name" value="MEMBRANE-ASSOCIATED PROTEIN VIPP1, CHLOROPLASTIC"/>
    <property type="match status" value="1"/>
</dbReference>
<dbReference type="AlphaFoldDB" id="A0A433XC34"/>
<dbReference type="OrthoDB" id="9779630at2"/>
<evidence type="ECO:0000313" key="5">
    <source>
        <dbReference type="Proteomes" id="UP000272464"/>
    </source>
</evidence>
<organism evidence="4 5">
    <name type="scientific">Paenibacillus zeisoli</name>
    <dbReference type="NCBI Taxonomy" id="2496267"/>
    <lineage>
        <taxon>Bacteria</taxon>
        <taxon>Bacillati</taxon>
        <taxon>Bacillota</taxon>
        <taxon>Bacilli</taxon>
        <taxon>Bacillales</taxon>
        <taxon>Paenibacillaceae</taxon>
        <taxon>Paenibacillus</taxon>
    </lineage>
</organism>
<comment type="similarity">
    <text evidence="1">Belongs to the PspA/Vipp/IM30 family.</text>
</comment>
<sequence length="234" mass="26188">MMSIFERLANMTKAVAHEALNKLENPVLLMNQYLRNLEEDIRIAERKLTEQQGTLKVLAWRKEEALRSAEQSEQTASQALAGGNESAAREALSAKIQFAEQAEKHAAQIQEAGIRIQELEFQIQNAKEEYERLKEKRTELAARAQKAEERSQSIRPSFSYGIESGSAARGFERMEEKIMQWEANLDAGGHAYSAPAASAPHTEVQSAYSAAVEEELKRLQSKRAGEPASKEVNE</sequence>
<gene>
    <name evidence="4" type="ORF">EJP77_09925</name>
</gene>
<name>A0A433XC34_9BACL</name>
<evidence type="ECO:0000256" key="3">
    <source>
        <dbReference type="SAM" id="MobiDB-lite"/>
    </source>
</evidence>
<dbReference type="Pfam" id="PF04012">
    <property type="entry name" value="PspA_IM30"/>
    <property type="match status" value="1"/>
</dbReference>
<protein>
    <submittedName>
        <fullName evidence="4">PspA/IM30 family protein</fullName>
    </submittedName>
</protein>